<feature type="transmembrane region" description="Helical" evidence="1">
    <location>
        <begin position="21"/>
        <end position="45"/>
    </location>
</feature>
<evidence type="ECO:0000313" key="2">
    <source>
        <dbReference type="EMBL" id="MBP2453001.1"/>
    </source>
</evidence>
<accession>A0ABS4ZV08</accession>
<comment type="caution">
    <text evidence="2">The sequence shown here is derived from an EMBL/GenBank/DDBJ whole genome shotgun (WGS) entry which is preliminary data.</text>
</comment>
<gene>
    <name evidence="2" type="ORF">JOF57_002914</name>
</gene>
<evidence type="ECO:0000313" key="3">
    <source>
        <dbReference type="Proteomes" id="UP000694460"/>
    </source>
</evidence>
<reference evidence="2 3" key="1">
    <citation type="submission" date="2021-03" db="EMBL/GenBank/DDBJ databases">
        <title>Sequencing the genomes of 1000 actinobacteria strains.</title>
        <authorList>
            <person name="Klenk H.-P."/>
        </authorList>
    </citation>
    <scope>NUCLEOTIDE SEQUENCE [LARGE SCALE GENOMIC DNA]</scope>
    <source>
        <strain evidence="2 3">DSM 46713</strain>
    </source>
</reference>
<keyword evidence="1" id="KW-1133">Transmembrane helix</keyword>
<keyword evidence="3" id="KW-1185">Reference proteome</keyword>
<dbReference type="EMBL" id="JAGIOP010000002">
    <property type="protein sequence ID" value="MBP2453001.1"/>
    <property type="molecule type" value="Genomic_DNA"/>
</dbReference>
<sequence length="92" mass="9742">MDMDDSTAAGGKSDVSNRDPWQILLGLLLGIATAANPFGAFYWGYSFIPPLLLGFALYMPRKTRAVGIGFIAAALGLSVFVGTAMLLLLLMS</sequence>
<keyword evidence="1" id="KW-0812">Transmembrane</keyword>
<evidence type="ECO:0008006" key="4">
    <source>
        <dbReference type="Google" id="ProtNLM"/>
    </source>
</evidence>
<keyword evidence="1" id="KW-0472">Membrane</keyword>
<evidence type="ECO:0000256" key="1">
    <source>
        <dbReference type="SAM" id="Phobius"/>
    </source>
</evidence>
<organism evidence="2 3">
    <name type="scientific">Mycolicibacterium lutetiense</name>
    <dbReference type="NCBI Taxonomy" id="1641992"/>
    <lineage>
        <taxon>Bacteria</taxon>
        <taxon>Bacillati</taxon>
        <taxon>Actinomycetota</taxon>
        <taxon>Actinomycetes</taxon>
        <taxon>Mycobacteriales</taxon>
        <taxon>Mycobacteriaceae</taxon>
        <taxon>Mycolicibacterium</taxon>
    </lineage>
</organism>
<proteinExistence type="predicted"/>
<protein>
    <recommendedName>
        <fullName evidence="4">DUF4190 domain-containing protein</fullName>
    </recommendedName>
</protein>
<name>A0ABS4ZV08_9MYCO</name>
<feature type="transmembrane region" description="Helical" evidence="1">
    <location>
        <begin position="65"/>
        <end position="90"/>
    </location>
</feature>
<dbReference type="Proteomes" id="UP000694460">
    <property type="component" value="Unassembled WGS sequence"/>
</dbReference>
<dbReference type="RefSeq" id="WP_209917493.1">
    <property type="nucleotide sequence ID" value="NZ_JAGIOP010000002.1"/>
</dbReference>